<feature type="compositionally biased region" description="Basic residues" evidence="1">
    <location>
        <begin position="32"/>
        <end position="41"/>
    </location>
</feature>
<evidence type="ECO:0000256" key="1">
    <source>
        <dbReference type="SAM" id="MobiDB-lite"/>
    </source>
</evidence>
<evidence type="ECO:0000313" key="3">
    <source>
        <dbReference type="Proteomes" id="UP000008694"/>
    </source>
</evidence>
<accession>D7KL26</accession>
<reference evidence="3" key="1">
    <citation type="journal article" date="2011" name="Nat. Genet.">
        <title>The Arabidopsis lyrata genome sequence and the basis of rapid genome size change.</title>
        <authorList>
            <person name="Hu T.T."/>
            <person name="Pattyn P."/>
            <person name="Bakker E.G."/>
            <person name="Cao J."/>
            <person name="Cheng J.-F."/>
            <person name="Clark R.M."/>
            <person name="Fahlgren N."/>
            <person name="Fawcett J.A."/>
            <person name="Grimwood J."/>
            <person name="Gundlach H."/>
            <person name="Haberer G."/>
            <person name="Hollister J.D."/>
            <person name="Ossowski S."/>
            <person name="Ottilar R.P."/>
            <person name="Salamov A.A."/>
            <person name="Schneeberger K."/>
            <person name="Spannagl M."/>
            <person name="Wang X."/>
            <person name="Yang L."/>
            <person name="Nasrallah M.E."/>
            <person name="Bergelson J."/>
            <person name="Carrington J.C."/>
            <person name="Gaut B.S."/>
            <person name="Schmutz J."/>
            <person name="Mayer K.F.X."/>
            <person name="Van de Peer Y."/>
            <person name="Grigoriev I.V."/>
            <person name="Nordborg M."/>
            <person name="Weigel D."/>
            <person name="Guo Y.-L."/>
        </authorList>
    </citation>
    <scope>NUCLEOTIDE SEQUENCE [LARGE SCALE GENOMIC DNA]</scope>
    <source>
        <strain evidence="3">cv. MN47</strain>
    </source>
</reference>
<name>D7KL26_ARALL</name>
<proteinExistence type="predicted"/>
<evidence type="ECO:0000313" key="2">
    <source>
        <dbReference type="EMBL" id="EFH67414.1"/>
    </source>
</evidence>
<protein>
    <submittedName>
        <fullName evidence="2">Predicted protein</fullName>
    </submittedName>
</protein>
<dbReference type="Gramene" id="Al_scaffold_0001_3606">
    <property type="protein sequence ID" value="Al_scaffold_0001_3606"/>
    <property type="gene ID" value="Al_scaffold_0001_3606"/>
</dbReference>
<dbReference type="HOGENOM" id="CLU_2612973_0_0_1"/>
<gene>
    <name evidence="2" type="ORF">ARALYDRAFT_681283</name>
</gene>
<dbReference type="Proteomes" id="UP000008694">
    <property type="component" value="Unassembled WGS sequence"/>
</dbReference>
<dbReference type="EMBL" id="GL348713">
    <property type="protein sequence ID" value="EFH67414.1"/>
    <property type="molecule type" value="Genomic_DNA"/>
</dbReference>
<sequence>KTIEQALDCFHEQEKRSAAEESQSTPQTKASLRWRKSSPKTKAKESLTGYDTYNIEFKFEWAYKDYIPIQSPIDNKERC</sequence>
<organism evidence="3">
    <name type="scientific">Arabidopsis lyrata subsp. lyrata</name>
    <name type="common">Lyre-leaved rock-cress</name>
    <dbReference type="NCBI Taxonomy" id="81972"/>
    <lineage>
        <taxon>Eukaryota</taxon>
        <taxon>Viridiplantae</taxon>
        <taxon>Streptophyta</taxon>
        <taxon>Embryophyta</taxon>
        <taxon>Tracheophyta</taxon>
        <taxon>Spermatophyta</taxon>
        <taxon>Magnoliopsida</taxon>
        <taxon>eudicotyledons</taxon>
        <taxon>Gunneridae</taxon>
        <taxon>Pentapetalae</taxon>
        <taxon>rosids</taxon>
        <taxon>malvids</taxon>
        <taxon>Brassicales</taxon>
        <taxon>Brassicaceae</taxon>
        <taxon>Camelineae</taxon>
        <taxon>Arabidopsis</taxon>
    </lineage>
</organism>
<keyword evidence="3" id="KW-1185">Reference proteome</keyword>
<dbReference type="AlphaFoldDB" id="D7KL26"/>
<feature type="non-terminal residue" evidence="2">
    <location>
        <position position="1"/>
    </location>
</feature>
<feature type="compositionally biased region" description="Polar residues" evidence="1">
    <location>
        <begin position="20"/>
        <end position="30"/>
    </location>
</feature>
<feature type="region of interest" description="Disordered" evidence="1">
    <location>
        <begin position="12"/>
        <end position="45"/>
    </location>
</feature>